<evidence type="ECO:0000313" key="3">
    <source>
        <dbReference type="Proteomes" id="UP001162780"/>
    </source>
</evidence>
<evidence type="ECO:0000313" key="2">
    <source>
        <dbReference type="EMBL" id="WAR43596.1"/>
    </source>
</evidence>
<proteinExistence type="predicted"/>
<dbReference type="Pfam" id="PF07157">
    <property type="entry name" value="DNA_circ_N"/>
    <property type="match status" value="1"/>
</dbReference>
<sequence>MSYQDRWQTAQFRDLEFLTDSHDAKGGRRLAVHEFPGAEWPVVEDLGGQANGWTLNAYFIGANYDTACDALIAELIKPGAEWLIHPWLGRLWVRARSWSRRETHQEQGFCTLAIEFVPGGEPPPVAEPDKVDAAAAAIEGFADAAEADFDLLTMSADGLNAFVSTVQGGLEMVRQAIAFAALPLSWAQQALNLVSGFKGDVGSLAATPDRYAATLRSLTHAVGLGDVQGNTSADAGGISLSASDRPRWVSRLTALSSRPAYVVTGVAATDSAVRGNLAREQALQSRLFLTTAMQATLVDFAAEADRDAALQSIDAAYDALLPALPDAVFQAAISARAALMDAVMAQDLKPQQIRDIVSPLPSTVLAHRMQIDEAVLIARNGVRHPLFVRGRVYG</sequence>
<reference evidence="2" key="1">
    <citation type="submission" date="2022-11" db="EMBL/GenBank/DDBJ databases">
        <title>Methylomonas rapida sp. nov., Carotenoid-Producing Obligate Methanotrophs with High Growth Characteristics and Biotechnological Potential.</title>
        <authorList>
            <person name="Tikhonova E.N."/>
            <person name="Suleimanov R.Z."/>
            <person name="Miroshnikov K."/>
            <person name="Oshkin I.Y."/>
            <person name="Belova S.E."/>
            <person name="Danilova O.V."/>
            <person name="Ashikhmin A."/>
            <person name="Konopkin A."/>
            <person name="But S.Y."/>
            <person name="Khmelenina V.N."/>
            <person name="Kuznetsov N."/>
            <person name="Pimenov N.V."/>
            <person name="Dedysh S.N."/>
        </authorList>
    </citation>
    <scope>NUCLEOTIDE SEQUENCE</scope>
    <source>
        <strain evidence="2">MP1</strain>
    </source>
</reference>
<accession>A0ABY7GGH7</accession>
<keyword evidence="3" id="KW-1185">Reference proteome</keyword>
<name>A0ABY7GGH7_9GAMM</name>
<dbReference type="InterPro" id="IPR009826">
    <property type="entry name" value="DNA_circ_N"/>
</dbReference>
<dbReference type="RefSeq" id="WP_269021838.1">
    <property type="nucleotide sequence ID" value="NZ_CP113517.1"/>
</dbReference>
<dbReference type="Proteomes" id="UP001162780">
    <property type="component" value="Chromosome"/>
</dbReference>
<dbReference type="EMBL" id="CP113517">
    <property type="protein sequence ID" value="WAR43596.1"/>
    <property type="molecule type" value="Genomic_DNA"/>
</dbReference>
<evidence type="ECO:0000259" key="1">
    <source>
        <dbReference type="Pfam" id="PF07157"/>
    </source>
</evidence>
<gene>
    <name evidence="2" type="ORF">NM686_014575</name>
</gene>
<protein>
    <submittedName>
        <fullName evidence="2">DNA circularization N-terminal domain-containing protein</fullName>
    </submittedName>
</protein>
<feature type="domain" description="DNA circulation N-terminal" evidence="1">
    <location>
        <begin position="8"/>
        <end position="91"/>
    </location>
</feature>
<organism evidence="2 3">
    <name type="scientific">Methylomonas rapida</name>
    <dbReference type="NCBI Taxonomy" id="2963939"/>
    <lineage>
        <taxon>Bacteria</taxon>
        <taxon>Pseudomonadati</taxon>
        <taxon>Pseudomonadota</taxon>
        <taxon>Gammaproteobacteria</taxon>
        <taxon>Methylococcales</taxon>
        <taxon>Methylococcaceae</taxon>
        <taxon>Methylomonas</taxon>
    </lineage>
</organism>